<dbReference type="InterPro" id="IPR027056">
    <property type="entry name" value="Gluconate_2DH_su3"/>
</dbReference>
<comment type="caution">
    <text evidence="3">The sequence shown here is derived from an EMBL/GenBank/DDBJ whole genome shotgun (WGS) entry which is preliminary data.</text>
</comment>
<protein>
    <submittedName>
        <fullName evidence="3">Transcriptional initiation protein Tat</fullName>
    </submittedName>
</protein>
<accession>A0A2T7BL15</accession>
<keyword evidence="4" id="KW-1185">Reference proteome</keyword>
<dbReference type="Proteomes" id="UP000244450">
    <property type="component" value="Unassembled WGS sequence"/>
</dbReference>
<feature type="chain" id="PRO_5015470933" evidence="2">
    <location>
        <begin position="22"/>
        <end position="230"/>
    </location>
</feature>
<feature type="region of interest" description="Disordered" evidence="1">
    <location>
        <begin position="27"/>
        <end position="50"/>
    </location>
</feature>
<organism evidence="3 4">
    <name type="scientific">Chitinophaga parva</name>
    <dbReference type="NCBI Taxonomy" id="2169414"/>
    <lineage>
        <taxon>Bacteria</taxon>
        <taxon>Pseudomonadati</taxon>
        <taxon>Bacteroidota</taxon>
        <taxon>Chitinophagia</taxon>
        <taxon>Chitinophagales</taxon>
        <taxon>Chitinophagaceae</taxon>
        <taxon>Chitinophaga</taxon>
    </lineage>
</organism>
<dbReference type="RefSeq" id="WP_108684991.1">
    <property type="nucleotide sequence ID" value="NZ_QCYK01000001.1"/>
</dbReference>
<reference evidence="3 4" key="1">
    <citation type="submission" date="2018-04" db="EMBL/GenBank/DDBJ databases">
        <title>Chitinophaga fuyangensis sp. nov., isolated from soil in a chemical factory.</title>
        <authorList>
            <person name="Chen K."/>
        </authorList>
    </citation>
    <scope>NUCLEOTIDE SEQUENCE [LARGE SCALE GENOMIC DNA]</scope>
    <source>
        <strain evidence="3 4">LY-1</strain>
    </source>
</reference>
<dbReference type="EMBL" id="QCYK01000001">
    <property type="protein sequence ID" value="PUZ28352.1"/>
    <property type="molecule type" value="Genomic_DNA"/>
</dbReference>
<keyword evidence="2" id="KW-0732">Signal</keyword>
<evidence type="ECO:0000256" key="1">
    <source>
        <dbReference type="SAM" id="MobiDB-lite"/>
    </source>
</evidence>
<evidence type="ECO:0000313" key="4">
    <source>
        <dbReference type="Proteomes" id="UP000244450"/>
    </source>
</evidence>
<dbReference type="AlphaFoldDB" id="A0A2T7BL15"/>
<name>A0A2T7BL15_9BACT</name>
<dbReference type="OrthoDB" id="129242at2"/>
<dbReference type="PROSITE" id="PS51257">
    <property type="entry name" value="PROKAR_LIPOPROTEIN"/>
    <property type="match status" value="1"/>
</dbReference>
<evidence type="ECO:0000256" key="2">
    <source>
        <dbReference type="SAM" id="SignalP"/>
    </source>
</evidence>
<sequence>MDRRKSIKALLVGSAAAGALLAGCHEGTTTERKATDKPEKEKGYGRTPVEAERDTKLKAEKFFTPAEMSTITVLADIIIPKDEHSGSASEAGVPDFIEFIVKDQPEWQIPLRGGLRWLDVQMATRYGKSFVDATPEQRIAMVDLIAYPEQAAPEMSQGVTFFNHMRDLTATGFYTTKLGVKDLGYIGNAPNEWDGPPADVLAQYNLSYDEKYVPLYLKMEDRGKLMTWDD</sequence>
<evidence type="ECO:0000313" key="3">
    <source>
        <dbReference type="EMBL" id="PUZ28352.1"/>
    </source>
</evidence>
<proteinExistence type="predicted"/>
<feature type="compositionally biased region" description="Basic and acidic residues" evidence="1">
    <location>
        <begin position="28"/>
        <end position="50"/>
    </location>
</feature>
<gene>
    <name evidence="3" type="ORF">DCC81_02380</name>
</gene>
<dbReference type="Pfam" id="PF13618">
    <property type="entry name" value="Gluconate_2-dh3"/>
    <property type="match status" value="1"/>
</dbReference>
<feature type="signal peptide" evidence="2">
    <location>
        <begin position="1"/>
        <end position="21"/>
    </location>
</feature>